<dbReference type="RefSeq" id="WP_007572776.1">
    <property type="nucleotide sequence ID" value="NZ_AGUD01000087.1"/>
</dbReference>
<evidence type="ECO:0000256" key="1">
    <source>
        <dbReference type="ARBA" id="ARBA00022670"/>
    </source>
</evidence>
<accession>H0E3Z0</accession>
<dbReference type="AlphaFoldDB" id="H0E3Z0"/>
<comment type="caution">
    <text evidence="5">The sequence shown here is derived from an EMBL/GenBank/DDBJ whole genome shotgun (WGS) entry which is preliminary data.</text>
</comment>
<dbReference type="GO" id="GO:0008233">
    <property type="term" value="F:peptidase activity"/>
    <property type="evidence" value="ECO:0007669"/>
    <property type="project" value="UniProtKB-KW"/>
</dbReference>
<evidence type="ECO:0000313" key="5">
    <source>
        <dbReference type="EMBL" id="EHN11605.1"/>
    </source>
</evidence>
<dbReference type="PATRIC" id="fig|1097667.3.peg.1504"/>
<feature type="domain" description="Peptidase M20 dimerisation" evidence="4">
    <location>
        <begin position="190"/>
        <end position="337"/>
    </location>
</feature>
<dbReference type="EMBL" id="AGUD01000087">
    <property type="protein sequence ID" value="EHN11605.1"/>
    <property type="molecule type" value="Genomic_DNA"/>
</dbReference>
<evidence type="ECO:0000259" key="4">
    <source>
        <dbReference type="Pfam" id="PF07687"/>
    </source>
</evidence>
<dbReference type="InterPro" id="IPR051458">
    <property type="entry name" value="Cyt/Met_Dipeptidase"/>
</dbReference>
<dbReference type="InterPro" id="IPR011650">
    <property type="entry name" value="Peptidase_M20_dimer"/>
</dbReference>
<dbReference type="OrthoDB" id="9761532at2"/>
<dbReference type="PANTHER" id="PTHR43270:SF12">
    <property type="entry name" value="SUCCINYL-DIAMINOPIMELATE DESUCCINYLASE"/>
    <property type="match status" value="1"/>
</dbReference>
<keyword evidence="2" id="KW-0479">Metal-binding</keyword>
<sequence>MSEPTVDPQRLQDDLERLVRLPSVAFPGFPPEPVREAADLTAQLLADAGLEGVTQIDVPDAAPAVFAEIPAPPGAPTVVLYAHYDVQPSGPEEAWTTPAFAPTVRDGRLYGRGTADDKCGIAIHLAALRAFGGRPPVGIKILIEGEEETGLGTLSELVAADPERFRADAFVIADGGNVATGKPTLTTSLRGFAVVEVTVRTLRDFVHSGVAGGAAPDALVALSRIIASLHDDAGNVAVEGLDRLPWDGAAIDEADFRRESGVLDGVSLIGDGPVAERLLTRPSITAVGIDAPTVRGAGNALIPEARAKLSARLAPTQDPQAAADAIVAHVRRAAPWGVQLELDVSGLAPGALLAGQGPVATAAAAALEAGYGVPVTRIGTGGAIPLCADLARIYPDAEFVLWGASDDRSRIHASDESVDLGDLERAAQAEVALLRGLAG</sequence>
<evidence type="ECO:0000256" key="2">
    <source>
        <dbReference type="ARBA" id="ARBA00022723"/>
    </source>
</evidence>
<evidence type="ECO:0000256" key="3">
    <source>
        <dbReference type="ARBA" id="ARBA00022801"/>
    </source>
</evidence>
<name>H0E3Z0_9ACTN</name>
<dbReference type="Pfam" id="PF01546">
    <property type="entry name" value="Peptidase_M20"/>
    <property type="match status" value="1"/>
</dbReference>
<dbReference type="Pfam" id="PF07687">
    <property type="entry name" value="M20_dimer"/>
    <property type="match status" value="1"/>
</dbReference>
<protein>
    <submittedName>
        <fullName evidence="5">Peptidase M20</fullName>
    </submittedName>
</protein>
<dbReference type="SUPFAM" id="SSF53187">
    <property type="entry name" value="Zn-dependent exopeptidases"/>
    <property type="match status" value="1"/>
</dbReference>
<dbReference type="Gene3D" id="3.40.630.10">
    <property type="entry name" value="Zn peptidases"/>
    <property type="match status" value="1"/>
</dbReference>
<proteinExistence type="predicted"/>
<dbReference type="InterPro" id="IPR002933">
    <property type="entry name" value="Peptidase_M20"/>
</dbReference>
<dbReference type="GO" id="GO:0006508">
    <property type="term" value="P:proteolysis"/>
    <property type="evidence" value="ECO:0007669"/>
    <property type="project" value="UniProtKB-KW"/>
</dbReference>
<dbReference type="GO" id="GO:0046872">
    <property type="term" value="F:metal ion binding"/>
    <property type="evidence" value="ECO:0007669"/>
    <property type="project" value="UniProtKB-KW"/>
</dbReference>
<dbReference type="PANTHER" id="PTHR43270">
    <property type="entry name" value="BETA-ALA-HIS DIPEPTIDASE"/>
    <property type="match status" value="1"/>
</dbReference>
<gene>
    <name evidence="5" type="ORF">PAI11_15160</name>
</gene>
<reference evidence="5 6" key="1">
    <citation type="journal article" date="2013" name="Biodegradation">
        <title>Quantitative proteomic analysis of ibuprofen-degrading Patulibacter sp. strain I11.</title>
        <authorList>
            <person name="Almeida B."/>
            <person name="Kjeldal H."/>
            <person name="Lolas I."/>
            <person name="Knudsen A.D."/>
            <person name="Carvalho G."/>
            <person name="Nielsen K.L."/>
            <person name="Barreto Crespo M.T."/>
            <person name="Stensballe A."/>
            <person name="Nielsen J.L."/>
        </authorList>
    </citation>
    <scope>NUCLEOTIDE SEQUENCE [LARGE SCALE GENOMIC DNA]</scope>
    <source>
        <strain evidence="5 6">I11</strain>
    </source>
</reference>
<dbReference type="NCBIfam" id="NF005914">
    <property type="entry name" value="PRK07907.1"/>
    <property type="match status" value="1"/>
</dbReference>
<dbReference type="Proteomes" id="UP000005143">
    <property type="component" value="Unassembled WGS sequence"/>
</dbReference>
<keyword evidence="3" id="KW-0378">Hydrolase</keyword>
<keyword evidence="6" id="KW-1185">Reference proteome</keyword>
<evidence type="ECO:0000313" key="6">
    <source>
        <dbReference type="Proteomes" id="UP000005143"/>
    </source>
</evidence>
<organism evidence="5 6">
    <name type="scientific">Patulibacter medicamentivorans</name>
    <dbReference type="NCBI Taxonomy" id="1097667"/>
    <lineage>
        <taxon>Bacteria</taxon>
        <taxon>Bacillati</taxon>
        <taxon>Actinomycetota</taxon>
        <taxon>Thermoleophilia</taxon>
        <taxon>Solirubrobacterales</taxon>
        <taxon>Patulibacteraceae</taxon>
        <taxon>Patulibacter</taxon>
    </lineage>
</organism>
<keyword evidence="1" id="KW-0645">Protease</keyword>
<dbReference type="Gene3D" id="3.30.70.360">
    <property type="match status" value="1"/>
</dbReference>